<proteinExistence type="predicted"/>
<dbReference type="SUPFAM" id="SSF48452">
    <property type="entry name" value="TPR-like"/>
    <property type="match status" value="1"/>
</dbReference>
<dbReference type="SMART" id="SM01043">
    <property type="entry name" value="BTAD"/>
    <property type="match status" value="1"/>
</dbReference>
<dbReference type="InterPro" id="IPR016032">
    <property type="entry name" value="Sig_transdc_resp-reg_C-effctor"/>
</dbReference>
<protein>
    <submittedName>
        <fullName evidence="2">SARP family transcriptional regulator</fullName>
    </submittedName>
</protein>
<keyword evidence="3" id="KW-1185">Reference proteome</keyword>
<comment type="caution">
    <text evidence="2">The sequence shown here is derived from an EMBL/GenBank/DDBJ whole genome shotgun (WGS) entry which is preliminary data.</text>
</comment>
<dbReference type="Pfam" id="PF03704">
    <property type="entry name" value="BTAD"/>
    <property type="match status" value="1"/>
</dbReference>
<dbReference type="InterPro" id="IPR011990">
    <property type="entry name" value="TPR-like_helical_dom_sf"/>
</dbReference>
<dbReference type="SUPFAM" id="SSF46894">
    <property type="entry name" value="C-terminal effector domain of the bipartite response regulators"/>
    <property type="match status" value="1"/>
</dbReference>
<dbReference type="Gene3D" id="1.10.10.10">
    <property type="entry name" value="Winged helix-like DNA-binding domain superfamily/Winged helix DNA-binding domain"/>
    <property type="match status" value="1"/>
</dbReference>
<name>A0A369L920_9ACTN</name>
<dbReference type="GO" id="GO:0003677">
    <property type="term" value="F:DNA binding"/>
    <property type="evidence" value="ECO:0007669"/>
    <property type="project" value="InterPro"/>
</dbReference>
<sequence length="821" mass="88768">MRAYPRPALVAKLLRERNVARFMVAPSGFGKSTLALEYAETVFAFDHVFWIDCASPCFLRDLDARGIVDGLVEVDDQSFLAVFEDVPPLDSLRAELFGAVLDDLLDRGCEVLITCTPAADVFADQIDRMLVGAGDLLLSDEEVDFARLPSDIAETPAHDVARCSRVAALAWGESVSPAFLELAASEELPADVMAALFALLCLGSGSLSDARRIVRIDDEVAELLERSYVYVGVDRVRGTFCAAPFGVPQIAQAFSDRLANLGASAHEDAGAFVLRLAEALMDAGRCARACEVMRCLASAHVRCTWLASQSRRLRDAACLLNARTLYASLDSRQLDAQQHLEEAVRCALLGENVAGCLAARRALACGADPAQQAVAQLVQLSGSAGEAAAACASAIRELGDGPFPQLNAMACVVDPAFNEDILPAQAWLLAFEGAELAEGALLCAAKLLDDAGGSEGLLAVQLAERVAAAVARDVSRAFAATGSLTLAQALAACSFSRVLERGCLDMPGLDPRCAMSANKLERALSMQRMECERARARKLRSRASFENTHPDAFRKVAWGTAMPATPAPPRLTVNLFGRLEVKVGDVAVESGHLSRQKVRSLLALLVLNRGRDVSRDRLAAQLWPESSASCRRKNFYATWSQLRSALSTPEGDCPYLLRHQNGVCIEARLLASDVLELEEVCRALLFNRPGRGGWGHLFARVEDSFADELLPGDDGCDVIDGLREDCKNRLVDALVAASGKLLDSGDPREGLWFARAALSRDDSREDVYVALMRAQIASLQRTAALQTYFACRRYLADDLGIDPSAETMRLYRSIIEVEERV</sequence>
<dbReference type="GO" id="GO:0006355">
    <property type="term" value="P:regulation of DNA-templated transcription"/>
    <property type="evidence" value="ECO:0007669"/>
    <property type="project" value="InterPro"/>
</dbReference>
<dbReference type="Gene3D" id="1.25.40.10">
    <property type="entry name" value="Tetratricopeptide repeat domain"/>
    <property type="match status" value="1"/>
</dbReference>
<accession>A0A369L920</accession>
<dbReference type="EMBL" id="PPTP01000009">
    <property type="protein sequence ID" value="RDB54458.1"/>
    <property type="molecule type" value="Genomic_DNA"/>
</dbReference>
<dbReference type="AlphaFoldDB" id="A0A369L920"/>
<evidence type="ECO:0000313" key="3">
    <source>
        <dbReference type="Proteomes" id="UP000253792"/>
    </source>
</evidence>
<evidence type="ECO:0000259" key="1">
    <source>
        <dbReference type="SMART" id="SM01043"/>
    </source>
</evidence>
<dbReference type="InterPro" id="IPR005158">
    <property type="entry name" value="BTAD"/>
</dbReference>
<evidence type="ECO:0000313" key="2">
    <source>
        <dbReference type="EMBL" id="RDB54458.1"/>
    </source>
</evidence>
<dbReference type="PANTHER" id="PTHR35807">
    <property type="entry name" value="TRANSCRIPTIONAL REGULATOR REDD-RELATED"/>
    <property type="match status" value="1"/>
</dbReference>
<organism evidence="2 3">
    <name type="scientific">Senegalimassilia anaerobia</name>
    <dbReference type="NCBI Taxonomy" id="1473216"/>
    <lineage>
        <taxon>Bacteria</taxon>
        <taxon>Bacillati</taxon>
        <taxon>Actinomycetota</taxon>
        <taxon>Coriobacteriia</taxon>
        <taxon>Coriobacteriales</taxon>
        <taxon>Coriobacteriaceae</taxon>
        <taxon>Senegalimassilia</taxon>
    </lineage>
</organism>
<reference evidence="2 3" key="1">
    <citation type="journal article" date="2018" name="Elife">
        <title>Discovery and characterization of a prevalent human gut bacterial enzyme sufficient for the inactivation of a family of plant toxins.</title>
        <authorList>
            <person name="Koppel N."/>
            <person name="Bisanz J.E."/>
            <person name="Pandelia M.E."/>
            <person name="Turnbaugh P.J."/>
            <person name="Balskus E.P."/>
        </authorList>
    </citation>
    <scope>NUCLEOTIDE SEQUENCE [LARGE SCALE GENOMIC DNA]</scope>
    <source>
        <strain evidence="3">anaerobia AP69FAA</strain>
    </source>
</reference>
<dbReference type="STRING" id="1034345.GCA_000236865_00044"/>
<dbReference type="Proteomes" id="UP000253792">
    <property type="component" value="Unassembled WGS sequence"/>
</dbReference>
<gene>
    <name evidence="2" type="ORF">C1880_08980</name>
</gene>
<dbReference type="InterPro" id="IPR036388">
    <property type="entry name" value="WH-like_DNA-bd_sf"/>
</dbReference>
<dbReference type="InterPro" id="IPR051677">
    <property type="entry name" value="AfsR-DnrI-RedD_regulator"/>
</dbReference>
<feature type="domain" description="Bacterial transcriptional activator" evidence="1">
    <location>
        <begin position="672"/>
        <end position="815"/>
    </location>
</feature>